<evidence type="ECO:0000256" key="1">
    <source>
        <dbReference type="ARBA" id="ARBA00004219"/>
    </source>
</evidence>
<dbReference type="AlphaFoldDB" id="A0A892ZGR7"/>
<evidence type="ECO:0000256" key="3">
    <source>
        <dbReference type="ARBA" id="ARBA00022913"/>
    </source>
</evidence>
<reference evidence="6" key="1">
    <citation type="submission" date="2021-02" db="EMBL/GenBank/DDBJ databases">
        <title>Neisseriaceae sp. 26B isolated from the cloaca of a Common Toad-headed Turtle (Mesoclemmys nasuta).</title>
        <authorList>
            <person name="Spergser J."/>
            <person name="Busse H.-J."/>
        </authorList>
    </citation>
    <scope>NUCLEOTIDE SEQUENCE</scope>
    <source>
        <strain evidence="6">26B</strain>
    </source>
</reference>
<dbReference type="RefSeq" id="WP_230338229.1">
    <property type="nucleotide sequence ID" value="NZ_CP069798.1"/>
</dbReference>
<dbReference type="InterPro" id="IPR006914">
    <property type="entry name" value="VENN_dom"/>
</dbReference>
<protein>
    <submittedName>
        <fullName evidence="6">VENN motif pre-toxin domain-containing protein</fullName>
    </submittedName>
</protein>
<proteinExistence type="predicted"/>
<comment type="subcellular location">
    <subcellularLocation>
        <location evidence="1">Target cell</location>
        <location evidence="1">Target cell cytoplasm</location>
    </subcellularLocation>
</comment>
<dbReference type="EMBL" id="CP069798">
    <property type="protein sequence ID" value="QRQ80936.1"/>
    <property type="molecule type" value="Genomic_DNA"/>
</dbReference>
<keyword evidence="4" id="KW-0843">Virulence</keyword>
<gene>
    <name evidence="6" type="ORF">JQU52_09325</name>
</gene>
<dbReference type="Pfam" id="PF04829">
    <property type="entry name" value="PT-VENN"/>
    <property type="match status" value="1"/>
</dbReference>
<name>A0A892ZGR7_9NEIS</name>
<evidence type="ECO:0000259" key="5">
    <source>
        <dbReference type="Pfam" id="PF04829"/>
    </source>
</evidence>
<dbReference type="GO" id="GO:0090729">
    <property type="term" value="F:toxin activity"/>
    <property type="evidence" value="ECO:0007669"/>
    <property type="project" value="UniProtKB-KW"/>
</dbReference>
<feature type="domain" description="VENN motif-containing" evidence="5">
    <location>
        <begin position="11"/>
        <end position="59"/>
    </location>
</feature>
<dbReference type="Proteomes" id="UP000653156">
    <property type="component" value="Chromosome"/>
</dbReference>
<sequence>MAKTLYGKDTKDLSPEEKTTISSLSALFGAAVGVAGGGMADVVSGSQGAQNAVENNQLNYYQSKAYDRELKQCATAQNPKQCREDIKTKYQNKSDEKLAYSIYVCSDAARSAECHAIRKQNEYDVARLKQEYEQNKIDIKPVWDPVVGYTEADLHLRSISVEAAAKYWLNTGSAKPLSEWMEEQGYSLISGIRVCSQLLVIPLNKKETQA</sequence>
<evidence type="ECO:0000313" key="6">
    <source>
        <dbReference type="EMBL" id="QRQ80936.1"/>
    </source>
</evidence>
<evidence type="ECO:0000256" key="2">
    <source>
        <dbReference type="ARBA" id="ARBA00022656"/>
    </source>
</evidence>
<keyword evidence="7" id="KW-1185">Reference proteome</keyword>
<accession>A0A892ZGR7</accession>
<evidence type="ECO:0000313" key="7">
    <source>
        <dbReference type="Proteomes" id="UP000653156"/>
    </source>
</evidence>
<keyword evidence="3" id="KW-1266">Target cell cytoplasm</keyword>
<evidence type="ECO:0000256" key="4">
    <source>
        <dbReference type="ARBA" id="ARBA00023026"/>
    </source>
</evidence>
<dbReference type="KEGG" id="ptes:JQU52_09325"/>
<keyword evidence="2" id="KW-0800">Toxin</keyword>
<organism evidence="6 7">
    <name type="scientific">Paralysiella testudinis</name>
    <dbReference type="NCBI Taxonomy" id="2809020"/>
    <lineage>
        <taxon>Bacteria</taxon>
        <taxon>Pseudomonadati</taxon>
        <taxon>Pseudomonadota</taxon>
        <taxon>Betaproteobacteria</taxon>
        <taxon>Neisseriales</taxon>
        <taxon>Neisseriaceae</taxon>
        <taxon>Paralysiella</taxon>
    </lineage>
</organism>